<name>A0ABV5W2N9_9BACL</name>
<evidence type="ECO:0000313" key="1">
    <source>
        <dbReference type="EMBL" id="MFB9754506.1"/>
    </source>
</evidence>
<dbReference type="RefSeq" id="WP_379119356.1">
    <property type="nucleotide sequence ID" value="NZ_JBHMAG010000015.1"/>
</dbReference>
<evidence type="ECO:0000313" key="2">
    <source>
        <dbReference type="Proteomes" id="UP001589619"/>
    </source>
</evidence>
<organism evidence="1 2">
    <name type="scientific">Paenibacillus hodogayensis</name>
    <dbReference type="NCBI Taxonomy" id="279208"/>
    <lineage>
        <taxon>Bacteria</taxon>
        <taxon>Bacillati</taxon>
        <taxon>Bacillota</taxon>
        <taxon>Bacilli</taxon>
        <taxon>Bacillales</taxon>
        <taxon>Paenibacillaceae</taxon>
        <taxon>Paenibacillus</taxon>
    </lineage>
</organism>
<accession>A0ABV5W2N9</accession>
<reference evidence="1 2" key="1">
    <citation type="submission" date="2024-09" db="EMBL/GenBank/DDBJ databases">
        <authorList>
            <person name="Sun Q."/>
            <person name="Mori K."/>
        </authorList>
    </citation>
    <scope>NUCLEOTIDE SEQUENCE [LARGE SCALE GENOMIC DNA]</scope>
    <source>
        <strain evidence="1 2">JCM 12520</strain>
    </source>
</reference>
<keyword evidence="2" id="KW-1185">Reference proteome</keyword>
<dbReference type="EMBL" id="JBHMAG010000015">
    <property type="protein sequence ID" value="MFB9754506.1"/>
    <property type="molecule type" value="Genomic_DNA"/>
</dbReference>
<gene>
    <name evidence="1" type="ORF">ACFFNY_23300</name>
</gene>
<proteinExistence type="predicted"/>
<comment type="caution">
    <text evidence="1">The sequence shown here is derived from an EMBL/GenBank/DDBJ whole genome shotgun (WGS) entry which is preliminary data.</text>
</comment>
<sequence length="29" mass="3606">MNYRQSCKSCSVYDPLTNERFFCYYVFIK</sequence>
<protein>
    <submittedName>
        <fullName evidence="1">Uncharacterized protein</fullName>
    </submittedName>
</protein>
<dbReference type="Proteomes" id="UP001589619">
    <property type="component" value="Unassembled WGS sequence"/>
</dbReference>